<dbReference type="GO" id="GO:0016787">
    <property type="term" value="F:hydrolase activity"/>
    <property type="evidence" value="ECO:0007669"/>
    <property type="project" value="UniProtKB-KW"/>
</dbReference>
<protein>
    <submittedName>
        <fullName evidence="11">Superfamily II DNA/RNA helicase</fullName>
    </submittedName>
</protein>
<dbReference type="CDD" id="cd18787">
    <property type="entry name" value="SF2_C_DEAD"/>
    <property type="match status" value="1"/>
</dbReference>
<dbReference type="AlphaFoldDB" id="A0A4Q7XAX7"/>
<dbReference type="PROSITE" id="PS51192">
    <property type="entry name" value="HELICASE_ATP_BIND_1"/>
    <property type="match status" value="1"/>
</dbReference>
<dbReference type="RefSeq" id="WP_242000355.1">
    <property type="nucleotide sequence ID" value="NZ_SHKR01000011.1"/>
</dbReference>
<keyword evidence="3 11" id="KW-0347">Helicase</keyword>
<sequence length="565" mass="58676">MAARRPTSTTTPTQSTSPRRNTSATTQGPAASTRPRRRRRTGAARNNASAAQPVVAEDNETVASDNLASAEIAPDNRTFAELGVPAPLVAALDVSGVTKPFPIQAATLPDSLAGKDVLGRGRTGSGKTYAFVLPVLARLAASGTKRRPNQPRALILAPTRELATQIQASITPLADTLGLRSMTIFGGVGHGPQINGLRKGADIVVACPGRLEDHIQAGHAKLGAVEITVLDEADHMADLGFLPAVRRILEATPATAQRLLFSATLDAGVDVLVRRFMTNPVTHSVDSARSPVAKMTHHVLHVQPDTRLPVLVDLTAAPGRTLVFTRTKYGAKSLTKKLISQGVPAVELHGNLSQGARTRNLEAFSDGTAKTLVATDIAARGIHVDNVTLVIHADPPIEHKAYLHRSGRTARAGAEGTVVTLMTDDQVRDVRDLTRKAGIAATVTKLTTGDPLLTELAPGERTYVEPAARPVQPERVAGSGGSGSGRGNRRRRASGAAQPATGKRSNQTGGGQTAGGSRGSGRSRSRAGSGGPKSYTTSTPGSAARPAGAAAFSAGSRAGSSRRGR</sequence>
<comment type="caution">
    <text evidence="11">The sequence shown here is derived from an EMBL/GenBank/DDBJ whole genome shotgun (WGS) entry which is preliminary data.</text>
</comment>
<dbReference type="PANTHER" id="PTHR47959">
    <property type="entry name" value="ATP-DEPENDENT RNA HELICASE RHLE-RELATED"/>
    <property type="match status" value="1"/>
</dbReference>
<feature type="domain" description="Helicase C-terminal" evidence="9">
    <location>
        <begin position="294"/>
        <end position="452"/>
    </location>
</feature>
<dbReference type="Gene3D" id="3.40.50.300">
    <property type="entry name" value="P-loop containing nucleotide triphosphate hydrolases"/>
    <property type="match status" value="2"/>
</dbReference>
<evidence type="ECO:0000259" key="10">
    <source>
        <dbReference type="PROSITE" id="PS51195"/>
    </source>
</evidence>
<accession>A0A4Q7XAX7</accession>
<name>A0A4Q7XAX7_9ACTN</name>
<dbReference type="GO" id="GO:0005524">
    <property type="term" value="F:ATP binding"/>
    <property type="evidence" value="ECO:0007669"/>
    <property type="project" value="UniProtKB-KW"/>
</dbReference>
<dbReference type="PANTHER" id="PTHR47959:SF13">
    <property type="entry name" value="ATP-DEPENDENT RNA HELICASE RHLE"/>
    <property type="match status" value="1"/>
</dbReference>
<dbReference type="GO" id="GO:0003724">
    <property type="term" value="F:RNA helicase activity"/>
    <property type="evidence" value="ECO:0007669"/>
    <property type="project" value="InterPro"/>
</dbReference>
<dbReference type="Pfam" id="PF00271">
    <property type="entry name" value="Helicase_C"/>
    <property type="match status" value="1"/>
</dbReference>
<dbReference type="SMART" id="SM00487">
    <property type="entry name" value="DEXDc"/>
    <property type="match status" value="1"/>
</dbReference>
<keyword evidence="4" id="KW-0067">ATP-binding</keyword>
<evidence type="ECO:0000256" key="1">
    <source>
        <dbReference type="ARBA" id="ARBA00022741"/>
    </source>
</evidence>
<evidence type="ECO:0000256" key="7">
    <source>
        <dbReference type="SAM" id="MobiDB-lite"/>
    </source>
</evidence>
<dbReference type="SUPFAM" id="SSF52540">
    <property type="entry name" value="P-loop containing nucleoside triphosphate hydrolases"/>
    <property type="match status" value="1"/>
</dbReference>
<feature type="domain" description="DEAD-box RNA helicase Q" evidence="10">
    <location>
        <begin position="77"/>
        <end position="105"/>
    </location>
</feature>
<evidence type="ECO:0000256" key="4">
    <source>
        <dbReference type="ARBA" id="ARBA00022840"/>
    </source>
</evidence>
<dbReference type="Pfam" id="PF00270">
    <property type="entry name" value="DEAD"/>
    <property type="match status" value="1"/>
</dbReference>
<feature type="domain" description="Helicase ATP-binding" evidence="8">
    <location>
        <begin position="108"/>
        <end position="283"/>
    </location>
</feature>
<feature type="short sequence motif" description="Q motif" evidence="6">
    <location>
        <begin position="77"/>
        <end position="105"/>
    </location>
</feature>
<keyword evidence="2" id="KW-0378">Hydrolase</keyword>
<dbReference type="InterPro" id="IPR027417">
    <property type="entry name" value="P-loop_NTPase"/>
</dbReference>
<gene>
    <name evidence="11" type="ORF">EV645_2624</name>
</gene>
<dbReference type="GO" id="GO:0003676">
    <property type="term" value="F:nucleic acid binding"/>
    <property type="evidence" value="ECO:0007669"/>
    <property type="project" value="InterPro"/>
</dbReference>
<reference evidence="11 12" key="1">
    <citation type="journal article" date="2015" name="Stand. Genomic Sci.">
        <title>Genomic Encyclopedia of Bacterial and Archaeal Type Strains, Phase III: the genomes of soil and plant-associated and newly described type strains.</title>
        <authorList>
            <person name="Whitman W.B."/>
            <person name="Woyke T."/>
            <person name="Klenk H.P."/>
            <person name="Zhou Y."/>
            <person name="Lilburn T.G."/>
            <person name="Beck B.J."/>
            <person name="De Vos P."/>
            <person name="Vandamme P."/>
            <person name="Eisen J.A."/>
            <person name="Garrity G."/>
            <person name="Hugenholtz P."/>
            <person name="Kyrpides N.C."/>
        </authorList>
    </citation>
    <scope>NUCLEOTIDE SEQUENCE [LARGE SCALE GENOMIC DNA]</scope>
    <source>
        <strain evidence="11 12">VKM Ac-2540</strain>
    </source>
</reference>
<evidence type="ECO:0000256" key="5">
    <source>
        <dbReference type="ARBA" id="ARBA00038437"/>
    </source>
</evidence>
<dbReference type="InterPro" id="IPR044742">
    <property type="entry name" value="DEAD/DEAH_RhlB"/>
</dbReference>
<comment type="similarity">
    <text evidence="5">Belongs to the DEAD box helicase family.</text>
</comment>
<dbReference type="InterPro" id="IPR001650">
    <property type="entry name" value="Helicase_C-like"/>
</dbReference>
<dbReference type="Proteomes" id="UP000292027">
    <property type="component" value="Unassembled WGS sequence"/>
</dbReference>
<evidence type="ECO:0000313" key="12">
    <source>
        <dbReference type="Proteomes" id="UP000292027"/>
    </source>
</evidence>
<dbReference type="InterPro" id="IPR011545">
    <property type="entry name" value="DEAD/DEAH_box_helicase_dom"/>
</dbReference>
<dbReference type="EMBL" id="SHKR01000011">
    <property type="protein sequence ID" value="RZU20392.1"/>
    <property type="molecule type" value="Genomic_DNA"/>
</dbReference>
<feature type="compositionally biased region" description="Low complexity" evidence="7">
    <location>
        <begin position="1"/>
        <end position="33"/>
    </location>
</feature>
<evidence type="ECO:0000256" key="3">
    <source>
        <dbReference type="ARBA" id="ARBA00022806"/>
    </source>
</evidence>
<evidence type="ECO:0000259" key="9">
    <source>
        <dbReference type="PROSITE" id="PS51194"/>
    </source>
</evidence>
<dbReference type="CDD" id="cd00268">
    <property type="entry name" value="DEADc"/>
    <property type="match status" value="1"/>
</dbReference>
<dbReference type="PROSITE" id="PS51195">
    <property type="entry name" value="Q_MOTIF"/>
    <property type="match status" value="1"/>
</dbReference>
<organism evidence="11 12">
    <name type="scientific">Kribbella rubisoli</name>
    <dbReference type="NCBI Taxonomy" id="3075929"/>
    <lineage>
        <taxon>Bacteria</taxon>
        <taxon>Bacillati</taxon>
        <taxon>Actinomycetota</taxon>
        <taxon>Actinomycetes</taxon>
        <taxon>Propionibacteriales</taxon>
        <taxon>Kribbellaceae</taxon>
        <taxon>Kribbella</taxon>
    </lineage>
</organism>
<keyword evidence="12" id="KW-1185">Reference proteome</keyword>
<keyword evidence="1" id="KW-0547">Nucleotide-binding</keyword>
<evidence type="ECO:0000256" key="6">
    <source>
        <dbReference type="PROSITE-ProRule" id="PRU00552"/>
    </source>
</evidence>
<dbReference type="PROSITE" id="PS51194">
    <property type="entry name" value="HELICASE_CTER"/>
    <property type="match status" value="1"/>
</dbReference>
<evidence type="ECO:0000256" key="2">
    <source>
        <dbReference type="ARBA" id="ARBA00022801"/>
    </source>
</evidence>
<dbReference type="SMART" id="SM00490">
    <property type="entry name" value="HELICc"/>
    <property type="match status" value="1"/>
</dbReference>
<feature type="region of interest" description="Disordered" evidence="7">
    <location>
        <begin position="1"/>
        <end position="58"/>
    </location>
</feature>
<feature type="compositionally biased region" description="Low complexity" evidence="7">
    <location>
        <begin position="541"/>
        <end position="559"/>
    </location>
</feature>
<dbReference type="InterPro" id="IPR014014">
    <property type="entry name" value="RNA_helicase_DEAD_Q_motif"/>
</dbReference>
<dbReference type="GO" id="GO:0005829">
    <property type="term" value="C:cytosol"/>
    <property type="evidence" value="ECO:0007669"/>
    <property type="project" value="TreeGrafter"/>
</dbReference>
<feature type="region of interest" description="Disordered" evidence="7">
    <location>
        <begin position="457"/>
        <end position="565"/>
    </location>
</feature>
<proteinExistence type="inferred from homology"/>
<evidence type="ECO:0000313" key="11">
    <source>
        <dbReference type="EMBL" id="RZU20392.1"/>
    </source>
</evidence>
<dbReference type="InterPro" id="IPR014001">
    <property type="entry name" value="Helicase_ATP-bd"/>
</dbReference>
<feature type="compositionally biased region" description="Gly residues" evidence="7">
    <location>
        <begin position="508"/>
        <end position="519"/>
    </location>
</feature>
<dbReference type="InterPro" id="IPR050079">
    <property type="entry name" value="DEAD_box_RNA_helicase"/>
</dbReference>
<evidence type="ECO:0000259" key="8">
    <source>
        <dbReference type="PROSITE" id="PS51192"/>
    </source>
</evidence>